<dbReference type="InterPro" id="IPR036318">
    <property type="entry name" value="FAD-bd_PCMH-like_sf"/>
</dbReference>
<proteinExistence type="inferred from homology"/>
<evidence type="ECO:0000256" key="4">
    <source>
        <dbReference type="ARBA" id="ARBA00023002"/>
    </source>
</evidence>
<keyword evidence="5" id="KW-0732">Signal</keyword>
<dbReference type="PANTHER" id="PTHR42973">
    <property type="entry name" value="BINDING OXIDOREDUCTASE, PUTATIVE (AFU_ORTHOLOGUE AFUA_1G17690)-RELATED"/>
    <property type="match status" value="1"/>
</dbReference>
<evidence type="ECO:0000256" key="2">
    <source>
        <dbReference type="ARBA" id="ARBA00022630"/>
    </source>
</evidence>
<protein>
    <recommendedName>
        <fullName evidence="6">FAD-binding PCMH-type domain-containing protein</fullName>
    </recommendedName>
</protein>
<evidence type="ECO:0000256" key="1">
    <source>
        <dbReference type="ARBA" id="ARBA00005466"/>
    </source>
</evidence>
<evidence type="ECO:0000313" key="8">
    <source>
        <dbReference type="Proteomes" id="UP000635477"/>
    </source>
</evidence>
<gene>
    <name evidence="7" type="ORF">FZEAL_10248</name>
</gene>
<dbReference type="AlphaFoldDB" id="A0A8H4XBS5"/>
<comment type="caution">
    <text evidence="7">The sequence shown here is derived from an EMBL/GenBank/DDBJ whole genome shotgun (WGS) entry which is preliminary data.</text>
</comment>
<organism evidence="7 8">
    <name type="scientific">Fusarium zealandicum</name>
    <dbReference type="NCBI Taxonomy" id="1053134"/>
    <lineage>
        <taxon>Eukaryota</taxon>
        <taxon>Fungi</taxon>
        <taxon>Dikarya</taxon>
        <taxon>Ascomycota</taxon>
        <taxon>Pezizomycotina</taxon>
        <taxon>Sordariomycetes</taxon>
        <taxon>Hypocreomycetidae</taxon>
        <taxon>Hypocreales</taxon>
        <taxon>Nectriaceae</taxon>
        <taxon>Fusarium</taxon>
        <taxon>Fusarium staphyleae species complex</taxon>
    </lineage>
</organism>
<keyword evidence="4" id="KW-0560">Oxidoreductase</keyword>
<dbReference type="Pfam" id="PF01565">
    <property type="entry name" value="FAD_binding_4"/>
    <property type="match status" value="1"/>
</dbReference>
<dbReference type="GO" id="GO:0071949">
    <property type="term" value="F:FAD binding"/>
    <property type="evidence" value="ECO:0007669"/>
    <property type="project" value="InterPro"/>
</dbReference>
<dbReference type="InterPro" id="IPR006094">
    <property type="entry name" value="Oxid_FAD_bind_N"/>
</dbReference>
<feature type="signal peptide" evidence="5">
    <location>
        <begin position="1"/>
        <end position="20"/>
    </location>
</feature>
<dbReference type="OrthoDB" id="2151789at2759"/>
<keyword evidence="8" id="KW-1185">Reference proteome</keyword>
<reference evidence="7" key="2">
    <citation type="submission" date="2020-05" db="EMBL/GenBank/DDBJ databases">
        <authorList>
            <person name="Kim H.-S."/>
            <person name="Proctor R.H."/>
            <person name="Brown D.W."/>
        </authorList>
    </citation>
    <scope>NUCLEOTIDE SEQUENCE</scope>
    <source>
        <strain evidence="7">NRRL 22465</strain>
    </source>
</reference>
<dbReference type="PROSITE" id="PS51387">
    <property type="entry name" value="FAD_PCMH"/>
    <property type="match status" value="1"/>
</dbReference>
<dbReference type="InterPro" id="IPR016169">
    <property type="entry name" value="FAD-bd_PCMH_sub2"/>
</dbReference>
<reference evidence="7" key="1">
    <citation type="journal article" date="2020" name="BMC Genomics">
        <title>Correction to: Identification and distribution of gene clusters required for synthesis of sphingolipid metabolism inhibitors in diverse species of the filamentous fungus Fusarium.</title>
        <authorList>
            <person name="Kim H.S."/>
            <person name="Lohmar J.M."/>
            <person name="Busman M."/>
            <person name="Brown D.W."/>
            <person name="Naumann T.A."/>
            <person name="Divon H.H."/>
            <person name="Lysoe E."/>
            <person name="Uhlig S."/>
            <person name="Proctor R.H."/>
        </authorList>
    </citation>
    <scope>NUCLEOTIDE SEQUENCE</scope>
    <source>
        <strain evidence="7">NRRL 22465</strain>
    </source>
</reference>
<evidence type="ECO:0000256" key="5">
    <source>
        <dbReference type="SAM" id="SignalP"/>
    </source>
</evidence>
<accession>A0A8H4XBS5</accession>
<keyword evidence="2" id="KW-0285">Flavoprotein</keyword>
<dbReference type="SUPFAM" id="SSF56176">
    <property type="entry name" value="FAD-binding/transporter-associated domain-like"/>
    <property type="match status" value="1"/>
</dbReference>
<keyword evidence="3" id="KW-0274">FAD</keyword>
<dbReference type="Gene3D" id="3.40.462.20">
    <property type="match status" value="1"/>
</dbReference>
<dbReference type="Gene3D" id="3.30.465.10">
    <property type="match status" value="1"/>
</dbReference>
<evidence type="ECO:0000256" key="3">
    <source>
        <dbReference type="ARBA" id="ARBA00022827"/>
    </source>
</evidence>
<name>A0A8H4XBS5_9HYPO</name>
<dbReference type="GO" id="GO:0016491">
    <property type="term" value="F:oxidoreductase activity"/>
    <property type="evidence" value="ECO:0007669"/>
    <property type="project" value="UniProtKB-KW"/>
</dbReference>
<dbReference type="PANTHER" id="PTHR42973:SF54">
    <property type="entry name" value="FAD-BINDING PCMH-TYPE DOMAIN-CONTAINING PROTEIN"/>
    <property type="match status" value="1"/>
</dbReference>
<sequence>MKKTLFGVLLGCAALAIARSIPSAYDEFKAVARAAGLSDADILDLGGQLGATKDDNKNLLASLTCRTAHRALGTDVVDTAPVSQEVAFENWSATCHATPRCIIRPKTTQHVSTAMKIISGLKSSFATRSGGHSPNPRASSINDTGVLLDLQRLSAVSVSPDKRFATVGAGARWGHVYAVLDEAQTIVIGARLPQVGVGGSILGGGYFHISGLYGLASDNVKNFEAVLADGSIVNANAHSNSDLFWALKGGGPNFGILTQLELYTVPTYLVWGQISVHSTDQASEIIEAFDEWQRNGASDAKSTVALSIGLDAITVGLTYADPVSEPPEAFQPFYNIEPLQVAVPPTNLTFNLVNQIVGAGDPTDPSRHDYRGISTKIDTELTKKMYAFWRDRALAIREATGASQGFSIQHVGPNLVEEGRRKGGNPLNIPLGKQQWWTTLVNWDNAADDDLVRSVSIDTTNQWQKLAKARGTFIPFLFMNDASRDQDPLAFYGAANLARLRNIANKFDRNQVFQRQQNGGFLLSQAAGG</sequence>
<comment type="similarity">
    <text evidence="1">Belongs to the oxygen-dependent FAD-linked oxidoreductase family.</text>
</comment>
<feature type="chain" id="PRO_5034242651" description="FAD-binding PCMH-type domain-containing protein" evidence="5">
    <location>
        <begin position="21"/>
        <end position="529"/>
    </location>
</feature>
<feature type="domain" description="FAD-binding PCMH-type" evidence="6">
    <location>
        <begin position="95"/>
        <end position="267"/>
    </location>
</feature>
<dbReference type="Proteomes" id="UP000635477">
    <property type="component" value="Unassembled WGS sequence"/>
</dbReference>
<dbReference type="EMBL" id="JABEYC010001098">
    <property type="protein sequence ID" value="KAF4969318.1"/>
    <property type="molecule type" value="Genomic_DNA"/>
</dbReference>
<dbReference type="InterPro" id="IPR016166">
    <property type="entry name" value="FAD-bd_PCMH"/>
</dbReference>
<dbReference type="InterPro" id="IPR050416">
    <property type="entry name" value="FAD-linked_Oxidoreductase"/>
</dbReference>
<evidence type="ECO:0000259" key="6">
    <source>
        <dbReference type="PROSITE" id="PS51387"/>
    </source>
</evidence>
<evidence type="ECO:0000313" key="7">
    <source>
        <dbReference type="EMBL" id="KAF4969318.1"/>
    </source>
</evidence>